<accession>A0A0E9VJD5</accession>
<name>A0A0E9VJD5_ANGAN</name>
<dbReference type="AlphaFoldDB" id="A0A0E9VJD5"/>
<evidence type="ECO:0000313" key="1">
    <source>
        <dbReference type="EMBL" id="JAH77535.1"/>
    </source>
</evidence>
<sequence length="20" mass="2471">MSAVVVHWLWPRGWGFWDQL</sequence>
<protein>
    <submittedName>
        <fullName evidence="1">Uncharacterized protein</fullName>
    </submittedName>
</protein>
<dbReference type="EMBL" id="GBXM01031042">
    <property type="protein sequence ID" value="JAH77535.1"/>
    <property type="molecule type" value="Transcribed_RNA"/>
</dbReference>
<proteinExistence type="predicted"/>
<reference evidence="1" key="1">
    <citation type="submission" date="2014-11" db="EMBL/GenBank/DDBJ databases">
        <authorList>
            <person name="Amaro Gonzalez C."/>
        </authorList>
    </citation>
    <scope>NUCLEOTIDE SEQUENCE</scope>
</reference>
<organism evidence="1">
    <name type="scientific">Anguilla anguilla</name>
    <name type="common">European freshwater eel</name>
    <name type="synonym">Muraena anguilla</name>
    <dbReference type="NCBI Taxonomy" id="7936"/>
    <lineage>
        <taxon>Eukaryota</taxon>
        <taxon>Metazoa</taxon>
        <taxon>Chordata</taxon>
        <taxon>Craniata</taxon>
        <taxon>Vertebrata</taxon>
        <taxon>Euteleostomi</taxon>
        <taxon>Actinopterygii</taxon>
        <taxon>Neopterygii</taxon>
        <taxon>Teleostei</taxon>
        <taxon>Anguilliformes</taxon>
        <taxon>Anguillidae</taxon>
        <taxon>Anguilla</taxon>
    </lineage>
</organism>
<reference evidence="1" key="2">
    <citation type="journal article" date="2015" name="Fish Shellfish Immunol.">
        <title>Early steps in the European eel (Anguilla anguilla)-Vibrio vulnificus interaction in the gills: Role of the RtxA13 toxin.</title>
        <authorList>
            <person name="Callol A."/>
            <person name="Pajuelo D."/>
            <person name="Ebbesson L."/>
            <person name="Teles M."/>
            <person name="MacKenzie S."/>
            <person name="Amaro C."/>
        </authorList>
    </citation>
    <scope>NUCLEOTIDE SEQUENCE</scope>
</reference>